<protein>
    <submittedName>
        <fullName evidence="1">Uncharacterized protein</fullName>
    </submittedName>
</protein>
<dbReference type="Proteomes" id="UP000001817">
    <property type="component" value="Chromosome 1"/>
</dbReference>
<evidence type="ECO:0000313" key="2">
    <source>
        <dbReference type="Proteomes" id="UP000001817"/>
    </source>
</evidence>
<gene>
    <name evidence="1" type="ORF">Bxe_A3522</name>
</gene>
<reference evidence="1 2" key="1">
    <citation type="journal article" date="2006" name="Proc. Natl. Acad. Sci. U.S.A.">
        <title>Burkholderia xenovorans LB400 harbors a multi-replicon, 9.73-Mbp genome shaped for versatility.</title>
        <authorList>
            <person name="Chain P.S."/>
            <person name="Denef V.J."/>
            <person name="Konstantinidis K.T."/>
            <person name="Vergez L.M."/>
            <person name="Agullo L."/>
            <person name="Reyes V.L."/>
            <person name="Hauser L."/>
            <person name="Cordova M."/>
            <person name="Gomez L."/>
            <person name="Gonzalez M."/>
            <person name="Land M."/>
            <person name="Lao V."/>
            <person name="Larimer F."/>
            <person name="LiPuma J.J."/>
            <person name="Mahenthiralingam E."/>
            <person name="Malfatti S.A."/>
            <person name="Marx C.J."/>
            <person name="Parnell J.J."/>
            <person name="Ramette A."/>
            <person name="Richardson P."/>
            <person name="Seeger M."/>
            <person name="Smith D."/>
            <person name="Spilker T."/>
            <person name="Sul W.J."/>
            <person name="Tsoi T.V."/>
            <person name="Ulrich L.E."/>
            <person name="Zhulin I.B."/>
            <person name="Tiedje J.M."/>
        </authorList>
    </citation>
    <scope>NUCLEOTIDE SEQUENCE [LARGE SCALE GENOMIC DNA]</scope>
    <source>
        <strain evidence="1 2">LB400</strain>
    </source>
</reference>
<keyword evidence="2" id="KW-1185">Reference proteome</keyword>
<dbReference type="EMBL" id="CP000270">
    <property type="protein sequence ID" value="ABE29465.1"/>
    <property type="molecule type" value="Genomic_DNA"/>
</dbReference>
<proteinExistence type="predicted"/>
<name>Q143M4_PARXL</name>
<dbReference type="RefSeq" id="WP_011487233.1">
    <property type="nucleotide sequence ID" value="NC_007951.1"/>
</dbReference>
<organism evidence="1 2">
    <name type="scientific">Paraburkholderia xenovorans (strain LB400)</name>
    <dbReference type="NCBI Taxonomy" id="266265"/>
    <lineage>
        <taxon>Bacteria</taxon>
        <taxon>Pseudomonadati</taxon>
        <taxon>Pseudomonadota</taxon>
        <taxon>Betaproteobacteria</taxon>
        <taxon>Burkholderiales</taxon>
        <taxon>Burkholderiaceae</taxon>
        <taxon>Paraburkholderia</taxon>
    </lineage>
</organism>
<dbReference type="AlphaFoldDB" id="Q143M4"/>
<accession>Q143M4</accession>
<evidence type="ECO:0000313" key="1">
    <source>
        <dbReference type="EMBL" id="ABE29465.1"/>
    </source>
</evidence>
<dbReference type="KEGG" id="bxe:Bxe_A3522"/>
<sequence length="124" mass="13757">MRGGVARTHLFDQLLQQIEQLQVGQHDEVHRLRWRPSRSADDFNTRAIGQDLVGLHRRHGAIDKLPSISATIFLEFAHIARKPIAMARSYASHTMSIAMSTFSPTRQVAAPNSTMLSLALCGPA</sequence>
<dbReference type="KEGG" id="bxb:DR64_1220"/>